<evidence type="ECO:0000313" key="2">
    <source>
        <dbReference type="EMBL" id="TDC05213.1"/>
    </source>
</evidence>
<sequence>MPDSTWQQGVLRDLGVSQRGLRVLDPAASQVQPAWGADAPPLPVPEPQPSVTPGVMPEQVQAASQPPPAPVQPAVEPPPPP</sequence>
<name>A0A4R4NCJ9_9ACTN</name>
<dbReference type="EMBL" id="SMJW01000311">
    <property type="protein sequence ID" value="TDC05213.1"/>
    <property type="molecule type" value="Genomic_DNA"/>
</dbReference>
<evidence type="ECO:0000313" key="3">
    <source>
        <dbReference type="Proteomes" id="UP000295431"/>
    </source>
</evidence>
<organism evidence="2 3">
    <name type="scientific">Actinomadura bangladeshensis</name>
    <dbReference type="NCBI Taxonomy" id="453573"/>
    <lineage>
        <taxon>Bacteria</taxon>
        <taxon>Bacillati</taxon>
        <taxon>Actinomycetota</taxon>
        <taxon>Actinomycetes</taxon>
        <taxon>Streptosporangiales</taxon>
        <taxon>Thermomonosporaceae</taxon>
        <taxon>Actinomadura</taxon>
    </lineage>
</organism>
<reference evidence="2 3" key="1">
    <citation type="submission" date="2019-03" db="EMBL/GenBank/DDBJ databases">
        <title>Draft genome sequences of novel Actinobacteria.</title>
        <authorList>
            <person name="Sahin N."/>
            <person name="Ay H."/>
            <person name="Saygin H."/>
        </authorList>
    </citation>
    <scope>NUCLEOTIDE SEQUENCE [LARGE SCALE GENOMIC DNA]</scope>
    <source>
        <strain evidence="2 3">DSM 45347</strain>
    </source>
</reference>
<comment type="caution">
    <text evidence="2">The sequence shown here is derived from an EMBL/GenBank/DDBJ whole genome shotgun (WGS) entry which is preliminary data.</text>
</comment>
<dbReference type="Proteomes" id="UP000295431">
    <property type="component" value="Unassembled WGS sequence"/>
</dbReference>
<feature type="non-terminal residue" evidence="2">
    <location>
        <position position="81"/>
    </location>
</feature>
<feature type="compositionally biased region" description="Pro residues" evidence="1">
    <location>
        <begin position="65"/>
        <end position="81"/>
    </location>
</feature>
<feature type="region of interest" description="Disordered" evidence="1">
    <location>
        <begin position="29"/>
        <end position="81"/>
    </location>
</feature>
<dbReference type="AlphaFoldDB" id="A0A4R4NCJ9"/>
<proteinExistence type="predicted"/>
<feature type="compositionally biased region" description="Pro residues" evidence="1">
    <location>
        <begin position="40"/>
        <end position="50"/>
    </location>
</feature>
<keyword evidence="3" id="KW-1185">Reference proteome</keyword>
<evidence type="ECO:0000256" key="1">
    <source>
        <dbReference type="SAM" id="MobiDB-lite"/>
    </source>
</evidence>
<feature type="compositionally biased region" description="Low complexity" evidence="1">
    <location>
        <begin position="51"/>
        <end position="64"/>
    </location>
</feature>
<gene>
    <name evidence="2" type="ORF">E1284_35785</name>
</gene>
<protein>
    <submittedName>
        <fullName evidence="2">Uncharacterized protein</fullName>
    </submittedName>
</protein>
<accession>A0A4R4NCJ9</accession>